<accession>A0A858R431</accession>
<dbReference type="Proteomes" id="UP000501891">
    <property type="component" value="Chromosome"/>
</dbReference>
<organism evidence="1 2">
    <name type="scientific">Aerophototrophica crusticola</name>
    <dbReference type="NCBI Taxonomy" id="1709002"/>
    <lineage>
        <taxon>Bacteria</taxon>
        <taxon>Pseudomonadati</taxon>
        <taxon>Pseudomonadota</taxon>
        <taxon>Alphaproteobacteria</taxon>
        <taxon>Rhodospirillales</taxon>
        <taxon>Rhodospirillaceae</taxon>
        <taxon>Aerophototrophica</taxon>
    </lineage>
</organism>
<dbReference type="AlphaFoldDB" id="A0A858R431"/>
<dbReference type="EMBL" id="CP051775">
    <property type="protein sequence ID" value="QJE72144.1"/>
    <property type="molecule type" value="Genomic_DNA"/>
</dbReference>
<keyword evidence="2" id="KW-1185">Reference proteome</keyword>
<evidence type="ECO:0000313" key="2">
    <source>
        <dbReference type="Proteomes" id="UP000501891"/>
    </source>
</evidence>
<reference evidence="1" key="1">
    <citation type="submission" date="2020-04" db="EMBL/GenBank/DDBJ databases">
        <title>A desert anoxygenic phototrophic bacterium fixes CO2 using RubisCO under aerobic conditions.</title>
        <authorList>
            <person name="Tang K."/>
        </authorList>
    </citation>
    <scope>NUCLEOTIDE SEQUENCE [LARGE SCALE GENOMIC DNA]</scope>
    <source>
        <strain evidence="1">MIMtkB3</strain>
    </source>
</reference>
<name>A0A858R431_9PROT</name>
<dbReference type="KEGG" id="acru:HHL28_02605"/>
<protein>
    <submittedName>
        <fullName evidence="1">Uncharacterized protein</fullName>
    </submittedName>
</protein>
<evidence type="ECO:0000313" key="1">
    <source>
        <dbReference type="EMBL" id="QJE72144.1"/>
    </source>
</evidence>
<gene>
    <name evidence="1" type="ORF">HHL28_02605</name>
</gene>
<sequence length="79" mass="8387">MSEQADRARDIGQQVGEEARGVLPVIGDAIEGFWDGMVRNMPDEGSGTYTTAYDIGAAIPGALQTLWDFTAGFFAGLFG</sequence>
<proteinExistence type="predicted"/>